<dbReference type="Pfam" id="PF25954">
    <property type="entry name" value="Beta-barrel_RND_2"/>
    <property type="match status" value="1"/>
</dbReference>
<dbReference type="EMBL" id="VNHY01000002">
    <property type="protein sequence ID" value="TYP93627.1"/>
    <property type="molecule type" value="Genomic_DNA"/>
</dbReference>
<gene>
    <name evidence="6" type="ORF">LX73_1334</name>
</gene>
<dbReference type="InterPro" id="IPR058647">
    <property type="entry name" value="BSH_CzcB-like"/>
</dbReference>
<dbReference type="RefSeq" id="WP_148898687.1">
    <property type="nucleotide sequence ID" value="NZ_VNHY01000002.1"/>
</dbReference>
<evidence type="ECO:0000313" key="6">
    <source>
        <dbReference type="EMBL" id="TYP93627.1"/>
    </source>
</evidence>
<feature type="chain" id="PRO_5022870992" evidence="3">
    <location>
        <begin position="33"/>
        <end position="379"/>
    </location>
</feature>
<dbReference type="Gene3D" id="1.10.287.470">
    <property type="entry name" value="Helix hairpin bin"/>
    <property type="match status" value="1"/>
</dbReference>
<dbReference type="GO" id="GO:1990281">
    <property type="term" value="C:efflux pump complex"/>
    <property type="evidence" value="ECO:0007669"/>
    <property type="project" value="TreeGrafter"/>
</dbReference>
<dbReference type="OrthoDB" id="1522646at2"/>
<keyword evidence="7" id="KW-1185">Reference proteome</keyword>
<dbReference type="Gene3D" id="2.40.420.20">
    <property type="match status" value="1"/>
</dbReference>
<evidence type="ECO:0000256" key="1">
    <source>
        <dbReference type="ARBA" id="ARBA00009477"/>
    </source>
</evidence>
<accession>A0A5D3YLP7</accession>
<feature type="domain" description="CzcB-like barrel-sandwich hybrid" evidence="5">
    <location>
        <begin position="80"/>
        <end position="215"/>
    </location>
</feature>
<dbReference type="Pfam" id="PF25973">
    <property type="entry name" value="BSH_CzcB"/>
    <property type="match status" value="1"/>
</dbReference>
<dbReference type="PANTHER" id="PTHR30469:SF15">
    <property type="entry name" value="HLYD FAMILY OF SECRETION PROTEINS"/>
    <property type="match status" value="1"/>
</dbReference>
<reference evidence="6 7" key="1">
    <citation type="submission" date="2019-07" db="EMBL/GenBank/DDBJ databases">
        <title>Genomic Encyclopedia of Archaeal and Bacterial Type Strains, Phase II (KMG-II): from individual species to whole genera.</title>
        <authorList>
            <person name="Goeker M."/>
        </authorList>
    </citation>
    <scope>NUCLEOTIDE SEQUENCE [LARGE SCALE GENOMIC DNA]</scope>
    <source>
        <strain evidence="6 7">DSM 21935</strain>
    </source>
</reference>
<dbReference type="Gene3D" id="2.40.50.100">
    <property type="match status" value="1"/>
</dbReference>
<dbReference type="NCBIfam" id="TIGR01730">
    <property type="entry name" value="RND_mfp"/>
    <property type="match status" value="1"/>
</dbReference>
<dbReference type="GO" id="GO:0015562">
    <property type="term" value="F:efflux transmembrane transporter activity"/>
    <property type="evidence" value="ECO:0007669"/>
    <property type="project" value="TreeGrafter"/>
</dbReference>
<comment type="caution">
    <text evidence="6">The sequence shown here is derived from an EMBL/GenBank/DDBJ whole genome shotgun (WGS) entry which is preliminary data.</text>
</comment>
<feature type="domain" description="CusB-like beta-barrel" evidence="4">
    <location>
        <begin position="222"/>
        <end position="288"/>
    </location>
</feature>
<feature type="signal peptide" evidence="3">
    <location>
        <begin position="1"/>
        <end position="32"/>
    </location>
</feature>
<evidence type="ECO:0000313" key="7">
    <source>
        <dbReference type="Proteomes" id="UP000324595"/>
    </source>
</evidence>
<feature type="coiled-coil region" evidence="2">
    <location>
        <begin position="112"/>
        <end position="139"/>
    </location>
</feature>
<keyword evidence="3" id="KW-0732">Signal</keyword>
<evidence type="ECO:0000256" key="3">
    <source>
        <dbReference type="SAM" id="SignalP"/>
    </source>
</evidence>
<dbReference type="AlphaFoldDB" id="A0A5D3YLP7"/>
<evidence type="ECO:0000259" key="4">
    <source>
        <dbReference type="Pfam" id="PF25954"/>
    </source>
</evidence>
<dbReference type="PANTHER" id="PTHR30469">
    <property type="entry name" value="MULTIDRUG RESISTANCE PROTEIN MDTA"/>
    <property type="match status" value="1"/>
</dbReference>
<evidence type="ECO:0000256" key="2">
    <source>
        <dbReference type="SAM" id="Coils"/>
    </source>
</evidence>
<dbReference type="InterPro" id="IPR058792">
    <property type="entry name" value="Beta-barrel_RND_2"/>
</dbReference>
<dbReference type="SUPFAM" id="SSF111369">
    <property type="entry name" value="HlyD-like secretion proteins"/>
    <property type="match status" value="1"/>
</dbReference>
<sequence>MLPIMLKNYSSFYQIALLVCCAALLFSGCQTSETENENPLSEEEQESAKVRPQVTFAIADDKPIYQYVESQGVVEANQSVQLKPKISGYVDSSYIRQGKRIRKGETLLTFDQKEYAIAVQEAQNKYKEARQKYRIEMGMRSGRDSARGTNGHEDPGEQLVRITTGLAQAEVNLKQARLNLSYATLKAPFSGVLATNKRLSSGTYVNAGTEVGQLVDDRTVRIRFDVLESELSNINKGMNVRLTAPNGQELQGQVQAVAPVVNTETKTGTVVVQANNSSQVLRPGMTVEGLIQTLKQDGKVRVPRSAILSRDGGRTLLFKLKPENNEVQWVYLEPTAQNSEWAIIDHKQIAPGDTIAVDRHFSLSHQQIVDPQLRVTANE</sequence>
<evidence type="ECO:0000259" key="5">
    <source>
        <dbReference type="Pfam" id="PF25973"/>
    </source>
</evidence>
<organism evidence="6 7">
    <name type="scientific">Fodinibius salinus</name>
    <dbReference type="NCBI Taxonomy" id="860790"/>
    <lineage>
        <taxon>Bacteria</taxon>
        <taxon>Pseudomonadati</taxon>
        <taxon>Balneolota</taxon>
        <taxon>Balneolia</taxon>
        <taxon>Balneolales</taxon>
        <taxon>Balneolaceae</taxon>
        <taxon>Fodinibius</taxon>
    </lineage>
</organism>
<keyword evidence="2" id="KW-0175">Coiled coil</keyword>
<dbReference type="Gene3D" id="2.40.30.170">
    <property type="match status" value="1"/>
</dbReference>
<protein>
    <submittedName>
        <fullName evidence="6">RND family efflux transporter, MFP subunit</fullName>
    </submittedName>
</protein>
<dbReference type="InterPro" id="IPR006143">
    <property type="entry name" value="RND_pump_MFP"/>
</dbReference>
<proteinExistence type="inferred from homology"/>
<dbReference type="Proteomes" id="UP000324595">
    <property type="component" value="Unassembled WGS sequence"/>
</dbReference>
<name>A0A5D3YLP7_9BACT</name>
<dbReference type="PROSITE" id="PS51257">
    <property type="entry name" value="PROKAR_LIPOPROTEIN"/>
    <property type="match status" value="1"/>
</dbReference>
<comment type="similarity">
    <text evidence="1">Belongs to the membrane fusion protein (MFP) (TC 8.A.1) family.</text>
</comment>